<evidence type="ECO:0000256" key="1">
    <source>
        <dbReference type="SAM" id="MobiDB-lite"/>
    </source>
</evidence>
<reference evidence="2" key="1">
    <citation type="submission" date="2021-03" db="EMBL/GenBank/DDBJ databases">
        <title>Draft genome sequence of rust myrtle Austropuccinia psidii MF-1, a brazilian biotype.</title>
        <authorList>
            <person name="Quecine M.C."/>
            <person name="Pachon D.M.R."/>
            <person name="Bonatelli M.L."/>
            <person name="Correr F.H."/>
            <person name="Franceschini L.M."/>
            <person name="Leite T.F."/>
            <person name="Margarido G.R.A."/>
            <person name="Almeida C.A."/>
            <person name="Ferrarezi J.A."/>
            <person name="Labate C.A."/>
        </authorList>
    </citation>
    <scope>NUCLEOTIDE SEQUENCE</scope>
    <source>
        <strain evidence="2">MF-1</strain>
    </source>
</reference>
<dbReference type="AlphaFoldDB" id="A0A9Q3IN36"/>
<dbReference type="EMBL" id="AVOT02051177">
    <property type="protein sequence ID" value="MBW0546205.1"/>
    <property type="molecule type" value="Genomic_DNA"/>
</dbReference>
<evidence type="ECO:0000313" key="3">
    <source>
        <dbReference type="Proteomes" id="UP000765509"/>
    </source>
</evidence>
<accession>A0A9Q3IN36</accession>
<gene>
    <name evidence="2" type="ORF">O181_085920</name>
</gene>
<sequence>MSPSPARSKPPPSQLALLMNPTPDPPNTDAHMIIPDIYESKPGLLTQTQYNNQQRILAIILQKIKILEKRETNMNLPTAIMTLIIHLNNRIDKLAEKKSKMDKVINELLEK</sequence>
<evidence type="ECO:0000313" key="2">
    <source>
        <dbReference type="EMBL" id="MBW0546205.1"/>
    </source>
</evidence>
<protein>
    <submittedName>
        <fullName evidence="2">Uncharacterized protein</fullName>
    </submittedName>
</protein>
<feature type="region of interest" description="Disordered" evidence="1">
    <location>
        <begin position="1"/>
        <end position="29"/>
    </location>
</feature>
<organism evidence="2 3">
    <name type="scientific">Austropuccinia psidii MF-1</name>
    <dbReference type="NCBI Taxonomy" id="1389203"/>
    <lineage>
        <taxon>Eukaryota</taxon>
        <taxon>Fungi</taxon>
        <taxon>Dikarya</taxon>
        <taxon>Basidiomycota</taxon>
        <taxon>Pucciniomycotina</taxon>
        <taxon>Pucciniomycetes</taxon>
        <taxon>Pucciniales</taxon>
        <taxon>Sphaerophragmiaceae</taxon>
        <taxon>Austropuccinia</taxon>
    </lineage>
</organism>
<proteinExistence type="predicted"/>
<comment type="caution">
    <text evidence="2">The sequence shown here is derived from an EMBL/GenBank/DDBJ whole genome shotgun (WGS) entry which is preliminary data.</text>
</comment>
<dbReference type="Proteomes" id="UP000765509">
    <property type="component" value="Unassembled WGS sequence"/>
</dbReference>
<keyword evidence="3" id="KW-1185">Reference proteome</keyword>
<name>A0A9Q3IN36_9BASI</name>